<keyword evidence="2" id="KW-1185">Reference proteome</keyword>
<evidence type="ECO:0000313" key="2">
    <source>
        <dbReference type="Proteomes" id="UP001629113"/>
    </source>
</evidence>
<accession>A0ABR4PSU0</accession>
<proteinExistence type="predicted"/>
<organism evidence="1 2">
    <name type="scientific">Phlyctema vagabunda</name>
    <dbReference type="NCBI Taxonomy" id="108571"/>
    <lineage>
        <taxon>Eukaryota</taxon>
        <taxon>Fungi</taxon>
        <taxon>Dikarya</taxon>
        <taxon>Ascomycota</taxon>
        <taxon>Pezizomycotina</taxon>
        <taxon>Leotiomycetes</taxon>
        <taxon>Helotiales</taxon>
        <taxon>Dermateaceae</taxon>
        <taxon>Phlyctema</taxon>
    </lineage>
</organism>
<name>A0ABR4PSU0_9HELO</name>
<evidence type="ECO:0000313" key="1">
    <source>
        <dbReference type="EMBL" id="KAL3426453.1"/>
    </source>
</evidence>
<protein>
    <submittedName>
        <fullName evidence="1">Uncharacterized protein</fullName>
    </submittedName>
</protein>
<gene>
    <name evidence="1" type="ORF">PVAG01_03244</name>
</gene>
<comment type="caution">
    <text evidence="1">The sequence shown here is derived from an EMBL/GenBank/DDBJ whole genome shotgun (WGS) entry which is preliminary data.</text>
</comment>
<dbReference type="Proteomes" id="UP001629113">
    <property type="component" value="Unassembled WGS sequence"/>
</dbReference>
<reference evidence="1 2" key="1">
    <citation type="submission" date="2024-06" db="EMBL/GenBank/DDBJ databases">
        <title>Complete genome of Phlyctema vagabunda strain 19-DSS-EL-015.</title>
        <authorList>
            <person name="Fiorenzani C."/>
        </authorList>
    </citation>
    <scope>NUCLEOTIDE SEQUENCE [LARGE SCALE GENOMIC DNA]</scope>
    <source>
        <strain evidence="1 2">19-DSS-EL-015</strain>
    </source>
</reference>
<dbReference type="EMBL" id="JBFCZG010000002">
    <property type="protein sequence ID" value="KAL3426453.1"/>
    <property type="molecule type" value="Genomic_DNA"/>
</dbReference>
<sequence>MISYIIRQSLSLTAYPRITAGGKLKVENSHQNQNDRILRDQMRMRVVEVGK</sequence>